<sequence>GNWSVDVAGSDLANDIEFEVSVASTDAAGNEVTSTATSTHTVDLVAEAGTVTVADITADDVINAAESGQVIAVTGTAIGGDISENDVVTMSINGQAYQTTVDENGNWTVNVAGSDLANDTEFEVSVASTDAAGNTINSTATSTHTVDTSADAGTVTVADITEDDVINAAESGQVIAVTGTAIGGDISENDVVTMTINGQAYQTTVDENGNWTVNVAGSDLANDTEFEVSVASTDAAGNEVNSTATSTHTVDTQVSGLTSDITDATNTGLNTDTVTNITTPNITGVTEAGANVTITYTDATGAARTAIGTADVNGVYTIAITHALAEGSNSLTITAEDTAGNEAMITQDVTVNSDPIATDFEITLTDDTSVQFTFAPHVSDIEDDASTTDDKSVGINITELPEFGTLYLVDGDTRTEITATTLLTEDSQIEYELNDTINDDLSFNATEDFAPNYNNGTVTSFTLASGVIVSGGTYSGERPDTTSTLTADELYYDSATNETGLGVGSSEIDVNSKDYIEVDFTDVGNTNTTDIDIREVNIDFGSVFGNYSENSNANAEIHILLFKDGVLVGESPYIFDDETHNVYDGSGEFTANIQLDSGFDQIRVYTVHGEGSTASNSNVTLQGVEVVDAMVSEDIPYQATDSDDATDTGVITVSTDSTERAINNAPIIDDSVFNATYEDVAIPLNLNDLLITDLDGDDVTLTNITVDPAFGSLELIFNGDEVIGAQFTPVENVHFDSNNAVEFEITATDGYQSSKGTATLIVNAIADEPTLSVVLGESVIAGPGFDTSDVNSIKDFFANGGTIPGIGNVVYSGEMVLGDDGNNLIIGTGVVNNLIGDSVAGTGNDVFVGGAYNDSIYGGTGPLDSGIDGVIYSGKISEYLIVNQGGAHGGGVDHWVVTDTLGRDTGYDHTAPEDNGDQLYQIERLIFSDAIVELNPDGTYTILQETETTLDLSASVMDTDGSEYLDAINISGLPAGAQIIDKDSNQPLGEFQDVNGEQVWVIDITGQSTQTINYDNLVIRYPSTETLDIDVSAVAKESSNNSEATTTVTASPSQDIHADQGGETPTTLISLVLDSSGSMDHKPFKSDNSNPDQDKTRMELVLEASIAMLNNVKVQEGSEEVKVQLVDFDDQKYSSQDKDVESLGWFTVQSAIDALNAALVDIAEKNKDENFYPKGGTDYEEGIYAVMSGYQDTQITNITGETNDVVYFFSDGDNDGGWQGGNNGPKDIWEDFIIGKDVTAIGIVRDSNTTLSGLNQISDKVVYLTDGQLLTELPKLRPTIGQTGALLMGVIGLDAAAIIIDETKTEVLQVMDQNGVILSTTYIVSEDNNQLVIDTEYGDLRIEEDGSYYFQPSLSAPNIESGKSVAFEVLYTTVDDNGLESEQLVTLNISPSGEVNAAITSSLNASTGDDVVIGSDNADIILGHEGDDILIGGLGDDILVGGSGDDIFKWVDQGVSTGSDTIKDFTVGEDLIDLTDIISGSDSAVDMEDLLSHVTVSESGDDLTLAITDDSDNNHTIIVEGGVGSFGLEDANFSNQSEILTQLLDNQMFKLDDNN</sequence>
<dbReference type="SUPFAM" id="SSF53300">
    <property type="entry name" value="vWA-like"/>
    <property type="match status" value="1"/>
</dbReference>
<evidence type="ECO:0000313" key="5">
    <source>
        <dbReference type="Proteomes" id="UP000239273"/>
    </source>
</evidence>
<dbReference type="SUPFAM" id="SSF51120">
    <property type="entry name" value="beta-Roll"/>
    <property type="match status" value="1"/>
</dbReference>
<dbReference type="Pfam" id="PF19077">
    <property type="entry name" value="Big_13"/>
    <property type="match status" value="1"/>
</dbReference>
<dbReference type="RefSeq" id="WP_146107807.1">
    <property type="nucleotide sequence ID" value="NZ_MSCP01000002.1"/>
</dbReference>
<organism evidence="4 5">
    <name type="scientific">Aliivibrio sifiae</name>
    <dbReference type="NCBI Taxonomy" id="566293"/>
    <lineage>
        <taxon>Bacteria</taxon>
        <taxon>Pseudomonadati</taxon>
        <taxon>Pseudomonadota</taxon>
        <taxon>Gammaproteobacteria</taxon>
        <taxon>Vibrionales</taxon>
        <taxon>Vibrionaceae</taxon>
        <taxon>Aliivibrio</taxon>
    </lineage>
</organism>
<evidence type="ECO:0000313" key="4">
    <source>
        <dbReference type="EMBL" id="PQJ88002.1"/>
    </source>
</evidence>
<accession>A0A2S7XA53</accession>
<dbReference type="InterPro" id="IPR001343">
    <property type="entry name" value="Hemolysn_Ca-bd"/>
</dbReference>
<dbReference type="NCBIfam" id="NF012196">
    <property type="entry name" value="Ig_like_ice"/>
    <property type="match status" value="2"/>
</dbReference>
<dbReference type="InterPro" id="IPR002035">
    <property type="entry name" value="VWF_A"/>
</dbReference>
<evidence type="ECO:0000259" key="3">
    <source>
        <dbReference type="PROSITE" id="PS50234"/>
    </source>
</evidence>
<evidence type="ECO:0000256" key="1">
    <source>
        <dbReference type="ARBA" id="ARBA00022837"/>
    </source>
</evidence>
<dbReference type="InterPro" id="IPR036465">
    <property type="entry name" value="vWFA_dom_sf"/>
</dbReference>
<gene>
    <name evidence="4" type="ORF">BTO23_18150</name>
</gene>
<dbReference type="NCBIfam" id="NF033510">
    <property type="entry name" value="Ca_tandemer"/>
    <property type="match status" value="2"/>
</dbReference>
<dbReference type="Pfam" id="PF00353">
    <property type="entry name" value="HemolysinCabind"/>
    <property type="match status" value="2"/>
</dbReference>
<dbReference type="GO" id="GO:0005509">
    <property type="term" value="F:calcium ion binding"/>
    <property type="evidence" value="ECO:0007669"/>
    <property type="project" value="InterPro"/>
</dbReference>
<dbReference type="Gene3D" id="2.150.10.10">
    <property type="entry name" value="Serralysin-like metalloprotease, C-terminal"/>
    <property type="match status" value="1"/>
</dbReference>
<dbReference type="InterPro" id="IPR018511">
    <property type="entry name" value="Hemolysin-typ_Ca-bd_CS"/>
</dbReference>
<feature type="domain" description="VWFA" evidence="3">
    <location>
        <begin position="1068"/>
        <end position="1280"/>
    </location>
</feature>
<proteinExistence type="predicted"/>
<dbReference type="Gene3D" id="2.60.40.10">
    <property type="entry name" value="Immunoglobulins"/>
    <property type="match status" value="4"/>
</dbReference>
<dbReference type="PROSITE" id="PS00330">
    <property type="entry name" value="HEMOLYSIN_CALCIUM"/>
    <property type="match status" value="2"/>
</dbReference>
<evidence type="ECO:0000256" key="2">
    <source>
        <dbReference type="SAM" id="MobiDB-lite"/>
    </source>
</evidence>
<feature type="region of interest" description="Disordered" evidence="2">
    <location>
        <begin position="1037"/>
        <end position="1063"/>
    </location>
</feature>
<feature type="non-terminal residue" evidence="4">
    <location>
        <position position="1"/>
    </location>
</feature>
<dbReference type="PROSITE" id="PS50234">
    <property type="entry name" value="VWFA"/>
    <property type="match status" value="1"/>
</dbReference>
<keyword evidence="1" id="KW-0106">Calcium</keyword>
<name>A0A2S7XA53_9GAMM</name>
<comment type="caution">
    <text evidence="4">The sequence shown here is derived from an EMBL/GenBank/DDBJ whole genome shotgun (WGS) entry which is preliminary data.</text>
</comment>
<feature type="compositionally biased region" description="Polar residues" evidence="2">
    <location>
        <begin position="1037"/>
        <end position="1054"/>
    </location>
</feature>
<dbReference type="InterPro" id="IPR044016">
    <property type="entry name" value="Big_13"/>
</dbReference>
<dbReference type="InterPro" id="IPR049826">
    <property type="entry name" value="Ig-like_ice"/>
</dbReference>
<dbReference type="InterPro" id="IPR011049">
    <property type="entry name" value="Serralysin-like_metalloprot_C"/>
</dbReference>
<dbReference type="EMBL" id="MSCP01000002">
    <property type="protein sequence ID" value="PQJ88002.1"/>
    <property type="molecule type" value="Genomic_DNA"/>
</dbReference>
<reference evidence="4 5" key="1">
    <citation type="submission" date="2016-12" db="EMBL/GenBank/DDBJ databases">
        <title>Diversity of luminous bacteria.</title>
        <authorList>
            <person name="Yoshizawa S."/>
            <person name="Kogure K."/>
        </authorList>
    </citation>
    <scope>NUCLEOTIDE SEQUENCE [LARGE SCALE GENOMIC DNA]</scope>
    <source>
        <strain evidence="4 5">NBRC 105001</strain>
    </source>
</reference>
<dbReference type="OrthoDB" id="5918423at2"/>
<protein>
    <submittedName>
        <fullName evidence="4">RTX toxin</fullName>
    </submittedName>
</protein>
<dbReference type="InterPro" id="IPR013783">
    <property type="entry name" value="Ig-like_fold"/>
</dbReference>
<dbReference type="Proteomes" id="UP000239273">
    <property type="component" value="Unassembled WGS sequence"/>
</dbReference>